<dbReference type="Gene3D" id="3.20.20.450">
    <property type="entry name" value="EAL domain"/>
    <property type="match status" value="1"/>
</dbReference>
<organism evidence="3 4">
    <name type="scientific">Enterobacter kobei</name>
    <dbReference type="NCBI Taxonomy" id="208224"/>
    <lineage>
        <taxon>Bacteria</taxon>
        <taxon>Pseudomonadati</taxon>
        <taxon>Pseudomonadota</taxon>
        <taxon>Gammaproteobacteria</taxon>
        <taxon>Enterobacterales</taxon>
        <taxon>Enterobacteriaceae</taxon>
        <taxon>Enterobacter</taxon>
        <taxon>Enterobacter cloacae complex</taxon>
    </lineage>
</organism>
<dbReference type="PANTHER" id="PTHR33121">
    <property type="entry name" value="CYCLIC DI-GMP PHOSPHODIESTERASE PDEF"/>
    <property type="match status" value="1"/>
</dbReference>
<dbReference type="SUPFAM" id="SSF141868">
    <property type="entry name" value="EAL domain-like"/>
    <property type="match status" value="1"/>
</dbReference>
<dbReference type="Pfam" id="PF00563">
    <property type="entry name" value="EAL"/>
    <property type="match status" value="1"/>
</dbReference>
<evidence type="ECO:0000259" key="1">
    <source>
        <dbReference type="PROSITE" id="PS50883"/>
    </source>
</evidence>
<protein>
    <submittedName>
        <fullName evidence="3">Diguanylate phosphodiesterase</fullName>
    </submittedName>
</protein>
<dbReference type="GO" id="GO:0009882">
    <property type="term" value="F:blue light photoreceptor activity"/>
    <property type="evidence" value="ECO:0007669"/>
    <property type="project" value="InterPro"/>
</dbReference>
<dbReference type="InterPro" id="IPR036046">
    <property type="entry name" value="Acylphosphatase-like_dom_sf"/>
</dbReference>
<evidence type="ECO:0000313" key="4">
    <source>
        <dbReference type="Proteomes" id="UP000682928"/>
    </source>
</evidence>
<dbReference type="InterPro" id="IPR035919">
    <property type="entry name" value="EAL_sf"/>
</dbReference>
<dbReference type="SUPFAM" id="SSF54975">
    <property type="entry name" value="Acylphosphatase/BLUF domain-like"/>
    <property type="match status" value="1"/>
</dbReference>
<sequence>MSMISTLIYRSRLTSSFDPSKLSELVCVSQTRNAALGISGILLFDGSHFLQVLEGPLDNVNQLYEKINNDPRHDSVVELMRDYAPKRHFQTHGMSLFDLRTGNPRTILRSVITAGALNFRLASDARVYKFIKSFMRGRWRDVNPRQSEAASWEFITDNLTFSQPQAMVFADQPCQFAIQPIVEPLRGQISSFEALIRSPTGGSPHDYFASIPAGKIHEADLLSKEYAFALAKKIGIGSNKLSINLLPMSLVKIPDAVNILLDQITRNGLVPEQVIVEVTEDEVISGYDAFAFAIMQLRSAGIGLAIDDFGAGFAGLSLLTKFQPGELKIDRSIITDIHLHGPQQAILNAIIKCCTELEIDVVAEGVEKAEEWCWLEAAGIKHFQGYLFARPGLNRIPPIRWPVKIRY</sequence>
<dbReference type="CDD" id="cd01948">
    <property type="entry name" value="EAL"/>
    <property type="match status" value="1"/>
</dbReference>
<dbReference type="PROSITE" id="PS50883">
    <property type="entry name" value="EAL"/>
    <property type="match status" value="1"/>
</dbReference>
<dbReference type="SMART" id="SM00052">
    <property type="entry name" value="EAL"/>
    <property type="match status" value="1"/>
</dbReference>
<name>A0AA86IT50_9ENTR</name>
<feature type="domain" description="BLUF" evidence="2">
    <location>
        <begin position="4"/>
        <end position="95"/>
    </location>
</feature>
<dbReference type="AlphaFoldDB" id="A0AA86IT50"/>
<dbReference type="EMBL" id="AP024590">
    <property type="protein sequence ID" value="BCU56809.1"/>
    <property type="molecule type" value="Genomic_DNA"/>
</dbReference>
<dbReference type="Proteomes" id="UP000682928">
    <property type="component" value="Chromosome"/>
</dbReference>
<proteinExistence type="predicted"/>
<dbReference type="InterPro" id="IPR001633">
    <property type="entry name" value="EAL_dom"/>
</dbReference>
<dbReference type="GO" id="GO:0071949">
    <property type="term" value="F:FAD binding"/>
    <property type="evidence" value="ECO:0007669"/>
    <property type="project" value="InterPro"/>
</dbReference>
<dbReference type="GO" id="GO:0071111">
    <property type="term" value="F:cyclic-guanylate-specific phosphodiesterase activity"/>
    <property type="evidence" value="ECO:0007669"/>
    <property type="project" value="InterPro"/>
</dbReference>
<evidence type="ECO:0000313" key="3">
    <source>
        <dbReference type="EMBL" id="BCU56809.1"/>
    </source>
</evidence>
<dbReference type="Gene3D" id="3.30.70.100">
    <property type="match status" value="1"/>
</dbReference>
<dbReference type="PANTHER" id="PTHR33121:SF15">
    <property type="entry name" value="BLUE LIGHT- AND TEMPERATURE-REGULATED ANTIREPRESSOR BLUF"/>
    <property type="match status" value="1"/>
</dbReference>
<dbReference type="InterPro" id="IPR050706">
    <property type="entry name" value="Cyclic-di-GMP_PDE-like"/>
</dbReference>
<evidence type="ECO:0000259" key="2">
    <source>
        <dbReference type="PROSITE" id="PS50925"/>
    </source>
</evidence>
<gene>
    <name evidence="3" type="ORF">ENKO_34030</name>
</gene>
<dbReference type="Pfam" id="PF04940">
    <property type="entry name" value="BLUF"/>
    <property type="match status" value="1"/>
</dbReference>
<dbReference type="SMART" id="SM01034">
    <property type="entry name" value="BLUF"/>
    <property type="match status" value="1"/>
</dbReference>
<reference evidence="3" key="1">
    <citation type="submission" date="2021-04" db="EMBL/GenBank/DDBJ databases">
        <title>Difference and commonality of drug resistance evolution in various bacteria. and drug sensitivity profiles.</title>
        <authorList>
            <person name="Maeda T."/>
            <person name="Shibai A."/>
            <person name="Kawada K."/>
            <person name="Kotani H."/>
            <person name="Tarusawa Y."/>
            <person name="Tanabe K."/>
            <person name="Furusawa C."/>
        </authorList>
    </citation>
    <scope>NUCLEOTIDE SEQUENCE</scope>
    <source>
        <strain evidence="3">JCM 8580</strain>
    </source>
</reference>
<dbReference type="InterPro" id="IPR007024">
    <property type="entry name" value="BLUF_domain"/>
</dbReference>
<accession>A0AA86IT50</accession>
<dbReference type="PROSITE" id="PS50925">
    <property type="entry name" value="BLUF"/>
    <property type="match status" value="1"/>
</dbReference>
<feature type="domain" description="EAL" evidence="1">
    <location>
        <begin position="156"/>
        <end position="405"/>
    </location>
</feature>